<protein>
    <recommendedName>
        <fullName evidence="2">MalT-like TPR region domain-containing protein</fullName>
    </recommendedName>
</protein>
<name>A0A645CU24_9ZZZZ</name>
<dbReference type="SUPFAM" id="SSF48452">
    <property type="entry name" value="TPR-like"/>
    <property type="match status" value="2"/>
</dbReference>
<dbReference type="Pfam" id="PF13374">
    <property type="entry name" value="TPR_10"/>
    <property type="match status" value="2"/>
</dbReference>
<comment type="caution">
    <text evidence="1">The sequence shown here is derived from an EMBL/GenBank/DDBJ whole genome shotgun (WGS) entry which is preliminary data.</text>
</comment>
<reference evidence="1" key="1">
    <citation type="submission" date="2019-08" db="EMBL/GenBank/DDBJ databases">
        <authorList>
            <person name="Kucharzyk K."/>
            <person name="Murdoch R.W."/>
            <person name="Higgins S."/>
            <person name="Loffler F."/>
        </authorList>
    </citation>
    <scope>NUCLEOTIDE SEQUENCE</scope>
</reference>
<organism evidence="1">
    <name type="scientific">bioreactor metagenome</name>
    <dbReference type="NCBI Taxonomy" id="1076179"/>
    <lineage>
        <taxon>unclassified sequences</taxon>
        <taxon>metagenomes</taxon>
        <taxon>ecological metagenomes</taxon>
    </lineage>
</organism>
<evidence type="ECO:0000313" key="1">
    <source>
        <dbReference type="EMBL" id="MPM80616.1"/>
    </source>
</evidence>
<proteinExistence type="predicted"/>
<gene>
    <name evidence="1" type="ORF">SDC9_127666</name>
</gene>
<evidence type="ECO:0008006" key="2">
    <source>
        <dbReference type="Google" id="ProtNLM"/>
    </source>
</evidence>
<dbReference type="InterPro" id="IPR011990">
    <property type="entry name" value="TPR-like_helical_dom_sf"/>
</dbReference>
<dbReference type="Gene3D" id="1.25.40.10">
    <property type="entry name" value="Tetratricopeptide repeat domain"/>
    <property type="match status" value="1"/>
</dbReference>
<sequence>MMNMSGMLAEAGQFRKAKKLSRKAVKLWRKLAAVSLQAFGADLAMALNNYSNVLLETDNPTHEDVQHGLALIKESVSIYRQAERVRPGAHRSQLAMALTNLACRYGDDDRLQEALDADDESVKLYTALARQTPAHIPHLCTALNNQSAHLSRVGRNDEALESARESCRMASALHADDPVGYAEDMATAQLNLANRLNERGSHAEAMAAADQAVRVLVAAALADSADMWLVSLIRAASSYVRIASEGDRPVLLERLVDALGQLSPGWSAQLIAEVTWTLGERSWEEMVPEFLRAARRLCEQETDKKATRMAECAIHEYTEFLSVKGAATEQEPGDQ</sequence>
<dbReference type="EMBL" id="VSSQ01030189">
    <property type="protein sequence ID" value="MPM80616.1"/>
    <property type="molecule type" value="Genomic_DNA"/>
</dbReference>
<dbReference type="AlphaFoldDB" id="A0A645CU24"/>
<accession>A0A645CU24</accession>